<dbReference type="PANTHER" id="PTHR11040:SF140">
    <property type="entry name" value="ZRT (ZRT), IRT- (IRT-) LIKE PROTEIN TRANSPORTER"/>
    <property type="match status" value="1"/>
</dbReference>
<feature type="transmembrane region" description="Helical" evidence="6">
    <location>
        <begin position="175"/>
        <end position="197"/>
    </location>
</feature>
<comment type="subcellular location">
    <subcellularLocation>
        <location evidence="1">Membrane</location>
        <topology evidence="1">Multi-pass membrane protein</topology>
    </subcellularLocation>
</comment>
<evidence type="ECO:0000256" key="6">
    <source>
        <dbReference type="SAM" id="Phobius"/>
    </source>
</evidence>
<dbReference type="AlphaFoldDB" id="A0A2P6NK53"/>
<feature type="transmembrane region" description="Helical" evidence="6">
    <location>
        <begin position="72"/>
        <end position="91"/>
    </location>
</feature>
<dbReference type="Proteomes" id="UP000241769">
    <property type="component" value="Unassembled WGS sequence"/>
</dbReference>
<name>A0A2P6NK53_9EUKA</name>
<protein>
    <submittedName>
        <fullName evidence="7">Zinc permease family</fullName>
    </submittedName>
</protein>
<dbReference type="OrthoDB" id="448280at2759"/>
<evidence type="ECO:0000256" key="5">
    <source>
        <dbReference type="SAM" id="MobiDB-lite"/>
    </source>
</evidence>
<keyword evidence="8" id="KW-1185">Reference proteome</keyword>
<keyword evidence="2 6" id="KW-0812">Transmembrane</keyword>
<feature type="transmembrane region" description="Helical" evidence="6">
    <location>
        <begin position="266"/>
        <end position="288"/>
    </location>
</feature>
<organism evidence="7 8">
    <name type="scientific">Planoprotostelium fungivorum</name>
    <dbReference type="NCBI Taxonomy" id="1890364"/>
    <lineage>
        <taxon>Eukaryota</taxon>
        <taxon>Amoebozoa</taxon>
        <taxon>Evosea</taxon>
        <taxon>Variosea</taxon>
        <taxon>Cavosteliida</taxon>
        <taxon>Cavosteliaceae</taxon>
        <taxon>Planoprotostelium</taxon>
    </lineage>
</organism>
<feature type="region of interest" description="Disordered" evidence="5">
    <location>
        <begin position="143"/>
        <end position="164"/>
    </location>
</feature>
<proteinExistence type="predicted"/>
<sequence length="324" mass="34627">MSENSNYVKANVACWIKTSTPNMPDPHGHGHGSEEIANPIELVKFKVICVAVLLVVALIGGLVPLKLRVNERLLSLGNILSGGVFLAAGFTHMLAEAVEGFNDLLIDKKNATPIAYGLCILGMLLLLYIEKVLGNSGEESEVSFGHSHGHSHSHSVDEEASRASRGIKKEHTPASWLNVHILAVLLSAHSIIEGVALGVSSSTGETRDVLIAIAGHKLFDAFAFGVNIAKRNPATPQLIKMVCLFAFMTPLGILLGVSILHSSNNLIAEVVKAVSAGTFIYIAISEIILEEMSHAKDKHLKFILLLVGVSSMILLSTLHGHEHG</sequence>
<feature type="transmembrane region" description="Helical" evidence="6">
    <location>
        <begin position="111"/>
        <end position="129"/>
    </location>
</feature>
<reference evidence="7 8" key="1">
    <citation type="journal article" date="2018" name="Genome Biol. Evol.">
        <title>Multiple Roots of Fruiting Body Formation in Amoebozoa.</title>
        <authorList>
            <person name="Hillmann F."/>
            <person name="Forbes G."/>
            <person name="Novohradska S."/>
            <person name="Ferling I."/>
            <person name="Riege K."/>
            <person name="Groth M."/>
            <person name="Westermann M."/>
            <person name="Marz M."/>
            <person name="Spaller T."/>
            <person name="Winckler T."/>
            <person name="Schaap P."/>
            <person name="Glockner G."/>
        </authorList>
    </citation>
    <scope>NUCLEOTIDE SEQUENCE [LARGE SCALE GENOMIC DNA]</scope>
    <source>
        <strain evidence="7 8">Jena</strain>
    </source>
</reference>
<dbReference type="InterPro" id="IPR003689">
    <property type="entry name" value="ZIP"/>
</dbReference>
<keyword evidence="4 6" id="KW-0472">Membrane</keyword>
<dbReference type="STRING" id="1890364.A0A2P6NK53"/>
<comment type="caution">
    <text evidence="7">The sequence shown here is derived from an EMBL/GenBank/DDBJ whole genome shotgun (WGS) entry which is preliminary data.</text>
</comment>
<dbReference type="EMBL" id="MDYQ01000065">
    <property type="protein sequence ID" value="PRP84327.1"/>
    <property type="molecule type" value="Genomic_DNA"/>
</dbReference>
<feature type="transmembrane region" description="Helical" evidence="6">
    <location>
        <begin position="45"/>
        <end position="65"/>
    </location>
</feature>
<accession>A0A2P6NK53</accession>
<keyword evidence="3 6" id="KW-1133">Transmembrane helix</keyword>
<feature type="transmembrane region" description="Helical" evidence="6">
    <location>
        <begin position="300"/>
        <end position="318"/>
    </location>
</feature>
<evidence type="ECO:0000313" key="7">
    <source>
        <dbReference type="EMBL" id="PRP84327.1"/>
    </source>
</evidence>
<dbReference type="PANTHER" id="PTHR11040">
    <property type="entry name" value="ZINC/IRON TRANSPORTER"/>
    <property type="match status" value="1"/>
</dbReference>
<evidence type="ECO:0000313" key="8">
    <source>
        <dbReference type="Proteomes" id="UP000241769"/>
    </source>
</evidence>
<feature type="compositionally biased region" description="Basic and acidic residues" evidence="5">
    <location>
        <begin position="154"/>
        <end position="164"/>
    </location>
</feature>
<dbReference type="GO" id="GO:0005385">
    <property type="term" value="F:zinc ion transmembrane transporter activity"/>
    <property type="evidence" value="ECO:0007669"/>
    <property type="project" value="TreeGrafter"/>
</dbReference>
<evidence type="ECO:0000256" key="1">
    <source>
        <dbReference type="ARBA" id="ARBA00004141"/>
    </source>
</evidence>
<dbReference type="InParanoid" id="A0A2P6NK53"/>
<evidence type="ECO:0000256" key="2">
    <source>
        <dbReference type="ARBA" id="ARBA00022692"/>
    </source>
</evidence>
<feature type="transmembrane region" description="Helical" evidence="6">
    <location>
        <begin position="209"/>
        <end position="229"/>
    </location>
</feature>
<dbReference type="Pfam" id="PF02535">
    <property type="entry name" value="Zip"/>
    <property type="match status" value="1"/>
</dbReference>
<feature type="transmembrane region" description="Helical" evidence="6">
    <location>
        <begin position="241"/>
        <end position="260"/>
    </location>
</feature>
<evidence type="ECO:0000256" key="4">
    <source>
        <dbReference type="ARBA" id="ARBA00023136"/>
    </source>
</evidence>
<dbReference type="GO" id="GO:0016020">
    <property type="term" value="C:membrane"/>
    <property type="evidence" value="ECO:0007669"/>
    <property type="project" value="UniProtKB-SubCell"/>
</dbReference>
<evidence type="ECO:0000256" key="3">
    <source>
        <dbReference type="ARBA" id="ARBA00022989"/>
    </source>
</evidence>
<gene>
    <name evidence="7" type="ORF">PROFUN_07628</name>
</gene>